<feature type="region of interest" description="Disordered" evidence="1">
    <location>
        <begin position="294"/>
        <end position="324"/>
    </location>
</feature>
<protein>
    <submittedName>
        <fullName evidence="2">Uncharacterized protein</fullName>
    </submittedName>
</protein>
<feature type="region of interest" description="Disordered" evidence="1">
    <location>
        <begin position="615"/>
        <end position="695"/>
    </location>
</feature>
<reference evidence="2 3" key="1">
    <citation type="submission" date="2016-08" db="EMBL/GenBank/DDBJ databases">
        <title>A Parts List for Fungal Cellulosomes Revealed by Comparative Genomics.</title>
        <authorList>
            <consortium name="DOE Joint Genome Institute"/>
            <person name="Haitjema C.H."/>
            <person name="Gilmore S.P."/>
            <person name="Henske J.K."/>
            <person name="Solomon K.V."/>
            <person name="De Groot R."/>
            <person name="Kuo A."/>
            <person name="Mondo S.J."/>
            <person name="Salamov A.A."/>
            <person name="Labutti K."/>
            <person name="Zhao Z."/>
            <person name="Chiniquy J."/>
            <person name="Barry K."/>
            <person name="Brewer H.M."/>
            <person name="Purvine S.O."/>
            <person name="Wright A.T."/>
            <person name="Boxma B."/>
            <person name="Van Alen T."/>
            <person name="Hackstein J.H."/>
            <person name="Baker S.E."/>
            <person name="Grigoriev I.V."/>
            <person name="O'Malley M.A."/>
        </authorList>
    </citation>
    <scope>NUCLEOTIDE SEQUENCE [LARGE SCALE GENOMIC DNA]</scope>
    <source>
        <strain evidence="2 3">G1</strain>
    </source>
</reference>
<feature type="compositionally biased region" description="Basic and acidic residues" evidence="1">
    <location>
        <begin position="441"/>
        <end position="455"/>
    </location>
</feature>
<dbReference type="OrthoDB" id="2147836at2759"/>
<evidence type="ECO:0000313" key="2">
    <source>
        <dbReference type="EMBL" id="ORY43880.1"/>
    </source>
</evidence>
<organism evidence="2 3">
    <name type="scientific">Neocallimastix californiae</name>
    <dbReference type="NCBI Taxonomy" id="1754190"/>
    <lineage>
        <taxon>Eukaryota</taxon>
        <taxon>Fungi</taxon>
        <taxon>Fungi incertae sedis</taxon>
        <taxon>Chytridiomycota</taxon>
        <taxon>Chytridiomycota incertae sedis</taxon>
        <taxon>Neocallimastigomycetes</taxon>
        <taxon>Neocallimastigales</taxon>
        <taxon>Neocallimastigaceae</taxon>
        <taxon>Neocallimastix</taxon>
    </lineage>
</organism>
<feature type="region of interest" description="Disordered" evidence="1">
    <location>
        <begin position="423"/>
        <end position="539"/>
    </location>
</feature>
<proteinExistence type="predicted"/>
<feature type="compositionally biased region" description="Low complexity" evidence="1">
    <location>
        <begin position="618"/>
        <end position="640"/>
    </location>
</feature>
<name>A0A1Y2CA19_9FUNG</name>
<accession>A0A1Y2CA19</accession>
<comment type="caution">
    <text evidence="2">The sequence shown here is derived from an EMBL/GenBank/DDBJ whole genome shotgun (WGS) entry which is preliminary data.</text>
</comment>
<keyword evidence="3" id="KW-1185">Reference proteome</keyword>
<feature type="compositionally biased region" description="Polar residues" evidence="1">
    <location>
        <begin position="641"/>
        <end position="672"/>
    </location>
</feature>
<sequence length="695" mass="79451">MDNEIKEDYILPFTKYLNKPKKSVSFEKKVKYEYTYGKDIYDRKPIENVEQITIRELYELTLSRIEARKSNVYYSNQKPKSKELMDSDDISEYINDDSISEEKKVKIVGKAEQEKLNNMEVDELEVKSKNLKKIKITNILNNENDKTSKGIMNNGENLIQQGVTNSLERNSKISCKNQIKGDIITSKENKTEDNSAKTEIITEKEMNKIEKQVPKLNISVLKQLEAPFDPRLISPRTTSNEISTFKNKREREYMKKEEILKNEEFMKKEEILKKQEQIQMQMQMQNQKINPELISPRSTSFDDKNSPKDNASPTGGNNVFLPNGKINYKNLPEKFVSPRRRDSKNRIIINSQLDLAHYKPPIKSLAEINDPNYEEKVGSEPVPYGSCVYYEEPEITSPNLENAIPNYHRPMIDYRNNLMNITKNNDEMGQSSPKSSVKSSDSVEKSPTKEREKKSKEKKSNRKSLSIFNILKKSKSAENIKAKSRKSFFKPVHKNHSTPPNKNSSPENKNNQHHHHSSSPLSKAQNITNDNKSSKNSLSRVTMFNKYQEPTIDDLIAEGPGFANNDNKPMSKYALKTLKLRQSDSSLHVNTANLHLTVPTSPNHLRSLSPISVRSIHSAHSAHSTHSTHSAHSSHSSHSAQSNYSSPTNEFENYHNSPKGSITSNKYDSNISPHKPIISPLSKPTNTYVPNIPLD</sequence>
<dbReference type="EMBL" id="MCOG01000115">
    <property type="protein sequence ID" value="ORY43880.1"/>
    <property type="molecule type" value="Genomic_DNA"/>
</dbReference>
<evidence type="ECO:0000256" key="1">
    <source>
        <dbReference type="SAM" id="MobiDB-lite"/>
    </source>
</evidence>
<evidence type="ECO:0000313" key="3">
    <source>
        <dbReference type="Proteomes" id="UP000193920"/>
    </source>
</evidence>
<feature type="compositionally biased region" description="Low complexity" evidence="1">
    <location>
        <begin position="431"/>
        <end position="440"/>
    </location>
</feature>
<dbReference type="AlphaFoldDB" id="A0A1Y2CA19"/>
<feature type="compositionally biased region" description="Low complexity" evidence="1">
    <location>
        <begin position="499"/>
        <end position="509"/>
    </location>
</feature>
<feature type="compositionally biased region" description="Polar residues" evidence="1">
    <location>
        <begin position="520"/>
        <end position="539"/>
    </location>
</feature>
<feature type="compositionally biased region" description="Basic residues" evidence="1">
    <location>
        <begin position="482"/>
        <end position="496"/>
    </location>
</feature>
<gene>
    <name evidence="2" type="ORF">LY90DRAFT_671670</name>
</gene>
<feature type="compositionally biased region" description="Polar residues" evidence="1">
    <location>
        <begin position="308"/>
        <end position="317"/>
    </location>
</feature>
<dbReference type="Proteomes" id="UP000193920">
    <property type="component" value="Unassembled WGS sequence"/>
</dbReference>